<dbReference type="AlphaFoldDB" id="A0A8K0W518"/>
<gene>
    <name evidence="1" type="ORF">FB567DRAFT_512619</name>
</gene>
<sequence length="519" mass="58949">MDTLPDELLLHILKCFHSSSEYSPADLAAACLLSRRLNRVGTPVLYSDIRSNKSRGQGRSVLYRLLETLQARPHLRLLIKRLEHCPPRSNRPFGNDLDQAARLPDGDLCDASTKALIDALANELQLRDSQNTYLHYNTDEDILLTLCALLAPNVERIKVRLRRAEDGRTRAIALLQYICESSYNQQCSQSQRGGAHSFERLRQLQIEPDIFLTIPSTQVLPLLLLPSLKHLTVGGWGDFSERARPMIEAEESRVRWRPQVWPIQASSISELCLRYPQAPPEHVSTIIMACKALTKLECTKSCIVLDVRRQPWYGKIDRALSAHSRSLRELLIWEHFVQFSKGQLSCLPNMTALTRLQIPWHILTGNTTGDSEPLSSILPPGLQKLTIEIKGQPELDLGPNFAELHESIKAGSFAHLARIHLLWRQSSFTSCFNVAATRARYAESAICFDVTITFRDAFVPTPRILHEYQAMFPAYVRYMHGDLAWVPPDHFIKASTCFRTRVEHDDLMSEVDTPVVYDL</sequence>
<organism evidence="1 2">
    <name type="scientific">Paraphoma chrysanthemicola</name>
    <dbReference type="NCBI Taxonomy" id="798071"/>
    <lineage>
        <taxon>Eukaryota</taxon>
        <taxon>Fungi</taxon>
        <taxon>Dikarya</taxon>
        <taxon>Ascomycota</taxon>
        <taxon>Pezizomycotina</taxon>
        <taxon>Dothideomycetes</taxon>
        <taxon>Pleosporomycetidae</taxon>
        <taxon>Pleosporales</taxon>
        <taxon>Pleosporineae</taxon>
        <taxon>Phaeosphaeriaceae</taxon>
        <taxon>Paraphoma</taxon>
    </lineage>
</organism>
<proteinExistence type="predicted"/>
<dbReference type="CDD" id="cd09917">
    <property type="entry name" value="F-box_SF"/>
    <property type="match status" value="1"/>
</dbReference>
<dbReference type="OrthoDB" id="3685234at2759"/>
<comment type="caution">
    <text evidence="1">The sequence shown here is derived from an EMBL/GenBank/DDBJ whole genome shotgun (WGS) entry which is preliminary data.</text>
</comment>
<accession>A0A8K0W518</accession>
<protein>
    <recommendedName>
        <fullName evidence="3">F-box domain-containing protein</fullName>
    </recommendedName>
</protein>
<keyword evidence="2" id="KW-1185">Reference proteome</keyword>
<evidence type="ECO:0000313" key="2">
    <source>
        <dbReference type="Proteomes" id="UP000813461"/>
    </source>
</evidence>
<evidence type="ECO:0008006" key="3">
    <source>
        <dbReference type="Google" id="ProtNLM"/>
    </source>
</evidence>
<reference evidence="1" key="1">
    <citation type="journal article" date="2021" name="Nat. Commun.">
        <title>Genetic determinants of endophytism in the Arabidopsis root mycobiome.</title>
        <authorList>
            <person name="Mesny F."/>
            <person name="Miyauchi S."/>
            <person name="Thiergart T."/>
            <person name="Pickel B."/>
            <person name="Atanasova L."/>
            <person name="Karlsson M."/>
            <person name="Huettel B."/>
            <person name="Barry K.W."/>
            <person name="Haridas S."/>
            <person name="Chen C."/>
            <person name="Bauer D."/>
            <person name="Andreopoulos W."/>
            <person name="Pangilinan J."/>
            <person name="LaButti K."/>
            <person name="Riley R."/>
            <person name="Lipzen A."/>
            <person name="Clum A."/>
            <person name="Drula E."/>
            <person name="Henrissat B."/>
            <person name="Kohler A."/>
            <person name="Grigoriev I.V."/>
            <person name="Martin F.M."/>
            <person name="Hacquard S."/>
        </authorList>
    </citation>
    <scope>NUCLEOTIDE SEQUENCE</scope>
    <source>
        <strain evidence="1">MPI-SDFR-AT-0120</strain>
    </source>
</reference>
<dbReference type="EMBL" id="JAGMVJ010000001">
    <property type="protein sequence ID" value="KAH7095439.1"/>
    <property type="molecule type" value="Genomic_DNA"/>
</dbReference>
<name>A0A8K0W518_9PLEO</name>
<evidence type="ECO:0000313" key="1">
    <source>
        <dbReference type="EMBL" id="KAH7095439.1"/>
    </source>
</evidence>
<dbReference type="Proteomes" id="UP000813461">
    <property type="component" value="Unassembled WGS sequence"/>
</dbReference>